<feature type="transmembrane region" description="Helical" evidence="1">
    <location>
        <begin position="289"/>
        <end position="311"/>
    </location>
</feature>
<feature type="transmembrane region" description="Helical" evidence="1">
    <location>
        <begin position="38"/>
        <end position="54"/>
    </location>
</feature>
<name>A0ABV9QN60_9FIRM</name>
<feature type="transmembrane region" description="Helical" evidence="1">
    <location>
        <begin position="143"/>
        <end position="169"/>
    </location>
</feature>
<accession>A0ABV9QN60</accession>
<evidence type="ECO:0000313" key="3">
    <source>
        <dbReference type="Proteomes" id="UP001595916"/>
    </source>
</evidence>
<evidence type="ECO:0000313" key="2">
    <source>
        <dbReference type="EMBL" id="MFC4804119.1"/>
    </source>
</evidence>
<dbReference type="Proteomes" id="UP001595916">
    <property type="component" value="Unassembled WGS sequence"/>
</dbReference>
<reference evidence="3" key="1">
    <citation type="journal article" date="2019" name="Int. J. Syst. Evol. Microbiol.">
        <title>The Global Catalogue of Microorganisms (GCM) 10K type strain sequencing project: providing services to taxonomists for standard genome sequencing and annotation.</title>
        <authorList>
            <consortium name="The Broad Institute Genomics Platform"/>
            <consortium name="The Broad Institute Genome Sequencing Center for Infectious Disease"/>
            <person name="Wu L."/>
            <person name="Ma J."/>
        </authorList>
    </citation>
    <scope>NUCLEOTIDE SEQUENCE [LARGE SCALE GENOMIC DNA]</scope>
    <source>
        <strain evidence="3">CCUG 46385</strain>
    </source>
</reference>
<protein>
    <submittedName>
        <fullName evidence="2">Uncharacterized protein</fullName>
    </submittedName>
</protein>
<proteinExistence type="predicted"/>
<keyword evidence="1" id="KW-0472">Membrane</keyword>
<keyword evidence="3" id="KW-1185">Reference proteome</keyword>
<feature type="transmembrane region" description="Helical" evidence="1">
    <location>
        <begin position="12"/>
        <end position="31"/>
    </location>
</feature>
<gene>
    <name evidence="2" type="ORF">ACFO4R_03410</name>
</gene>
<feature type="transmembrane region" description="Helical" evidence="1">
    <location>
        <begin position="113"/>
        <end position="131"/>
    </location>
</feature>
<organism evidence="2 3">
    <name type="scientific">Filifactor villosus</name>
    <dbReference type="NCBI Taxonomy" id="29374"/>
    <lineage>
        <taxon>Bacteria</taxon>
        <taxon>Bacillati</taxon>
        <taxon>Bacillota</taxon>
        <taxon>Clostridia</taxon>
        <taxon>Peptostreptococcales</taxon>
        <taxon>Filifactoraceae</taxon>
        <taxon>Filifactor</taxon>
    </lineage>
</organism>
<dbReference type="EMBL" id="JBHSHL010000013">
    <property type="protein sequence ID" value="MFC4804119.1"/>
    <property type="molecule type" value="Genomic_DNA"/>
</dbReference>
<keyword evidence="1" id="KW-1133">Transmembrane helix</keyword>
<sequence length="314" mass="36601">MTNIQIMDHLRWIVVSCSVLTFALLSIATLSFKKPLKWWGIFLFIIGIELLAYFPQYKQWTWSLLAVAILNLVKGFWIVGYRREVIGEPVWRPGQIFSSLKEHIDLLNSRQKLGRAFCLTLSVLFVINLFLHNKHSVHKMGDIMLWTLLYPLILYYVYQILCIVLLYIVSPIFVIDEKKEESCLNEIIMADWHMGKGIYAKNPHIVFGEGECYVTYRTFLGKLKDRIGKVCEYTVYTDIFGTEFLMECPEPVSATQGEAIEVDETKEEEGKSLFASFFQFNLGKRMQSIGIFLPFFILLFVSILLLFNYFFPKK</sequence>
<dbReference type="RefSeq" id="WP_379787608.1">
    <property type="nucleotide sequence ID" value="NZ_JBHSHL010000013.1"/>
</dbReference>
<feature type="transmembrane region" description="Helical" evidence="1">
    <location>
        <begin position="60"/>
        <end position="79"/>
    </location>
</feature>
<evidence type="ECO:0000256" key="1">
    <source>
        <dbReference type="SAM" id="Phobius"/>
    </source>
</evidence>
<keyword evidence="1" id="KW-0812">Transmembrane</keyword>
<comment type="caution">
    <text evidence="2">The sequence shown here is derived from an EMBL/GenBank/DDBJ whole genome shotgun (WGS) entry which is preliminary data.</text>
</comment>